<evidence type="ECO:0000313" key="1">
    <source>
        <dbReference type="EMBL" id="TBU25242.1"/>
    </source>
</evidence>
<sequence length="248" mass="27542">MSRRSSSSTLPEHNDVMLTPDILIGALHDLSTRLRQYFPSTVRLVVHGGAIMVLHPMLACRGGTRDVDFIKRSFEAEWIALGVTDAGARLATCIKATARKFHLGADWMNSAADVALPMAFDAYGKTYDPIYTDAVSPANMSISTLFTSPGLVIIGVSWAWSIALKLVRYDKHDPQDIASILRLGRNQRNVKWTRSLLESWLVQECGAMGYAAYAPWQMEALRKKMRNAIELAYHPPPAVPQLGPVRVY</sequence>
<name>A0A4Q9MGI8_9APHY</name>
<proteinExistence type="predicted"/>
<dbReference type="OMA" id="WMNSAAD"/>
<dbReference type="EMBL" id="ML143464">
    <property type="protein sequence ID" value="TBU25242.1"/>
    <property type="molecule type" value="Genomic_DNA"/>
</dbReference>
<reference evidence="1 3" key="1">
    <citation type="submission" date="2019-01" db="EMBL/GenBank/DDBJ databases">
        <title>Draft genome sequences of three monokaryotic isolates of the white-rot basidiomycete fungus Dichomitus squalens.</title>
        <authorList>
            <consortium name="DOE Joint Genome Institute"/>
            <person name="Lopez S.C."/>
            <person name="Andreopoulos B."/>
            <person name="Pangilinan J."/>
            <person name="Lipzen A."/>
            <person name="Riley R."/>
            <person name="Ahrendt S."/>
            <person name="Ng V."/>
            <person name="Barry K."/>
            <person name="Daum C."/>
            <person name="Grigoriev I.V."/>
            <person name="Hilden K.S."/>
            <person name="Makela M.R."/>
            <person name="de Vries R.P."/>
        </authorList>
    </citation>
    <scope>NUCLEOTIDE SEQUENCE [LARGE SCALE GENOMIC DNA]</scope>
    <source>
        <strain evidence="2 3">CBS 464.89</strain>
        <strain evidence="1">OM18370.1</strain>
    </source>
</reference>
<evidence type="ECO:0000313" key="2">
    <source>
        <dbReference type="EMBL" id="TBU51820.1"/>
    </source>
</evidence>
<keyword evidence="3" id="KW-1185">Reference proteome</keyword>
<organism evidence="1">
    <name type="scientific">Dichomitus squalens</name>
    <dbReference type="NCBI Taxonomy" id="114155"/>
    <lineage>
        <taxon>Eukaryota</taxon>
        <taxon>Fungi</taxon>
        <taxon>Dikarya</taxon>
        <taxon>Basidiomycota</taxon>
        <taxon>Agaricomycotina</taxon>
        <taxon>Agaricomycetes</taxon>
        <taxon>Polyporales</taxon>
        <taxon>Polyporaceae</taxon>
        <taxon>Dichomitus</taxon>
    </lineage>
</organism>
<evidence type="ECO:0000313" key="3">
    <source>
        <dbReference type="Proteomes" id="UP000292082"/>
    </source>
</evidence>
<dbReference type="OrthoDB" id="3141838at2759"/>
<dbReference type="EMBL" id="ML145283">
    <property type="protein sequence ID" value="TBU51820.1"/>
    <property type="molecule type" value="Genomic_DNA"/>
</dbReference>
<dbReference type="AlphaFoldDB" id="A0A4Q9MGI8"/>
<accession>A0A4Q9MGI8</accession>
<dbReference type="Proteomes" id="UP000292082">
    <property type="component" value="Unassembled WGS sequence"/>
</dbReference>
<dbReference type="Proteomes" id="UP000292957">
    <property type="component" value="Unassembled WGS sequence"/>
</dbReference>
<gene>
    <name evidence="2" type="ORF">BD310DRAFT_833526</name>
    <name evidence="1" type="ORF">BD311DRAFT_764885</name>
</gene>
<dbReference type="STRING" id="114155.A0A4Q9MGI8"/>
<protein>
    <submittedName>
        <fullName evidence="1">Uncharacterized protein</fullName>
    </submittedName>
</protein>